<keyword evidence="2" id="KW-0175">Coiled coil</keyword>
<dbReference type="SUPFAM" id="SSF48452">
    <property type="entry name" value="TPR-like"/>
    <property type="match status" value="1"/>
</dbReference>
<dbReference type="PANTHER" id="PTHR43280:SF2">
    <property type="entry name" value="HTH-TYPE TRANSCRIPTIONAL REGULATOR EXSA"/>
    <property type="match status" value="1"/>
</dbReference>
<dbReference type="InterPro" id="IPR018060">
    <property type="entry name" value="HTH_AraC"/>
</dbReference>
<dbReference type="SMART" id="SM00028">
    <property type="entry name" value="TPR"/>
    <property type="match status" value="3"/>
</dbReference>
<keyword evidence="3" id="KW-1133">Transmembrane helix</keyword>
<comment type="caution">
    <text evidence="6">The sequence shown here is derived from an EMBL/GenBank/DDBJ whole genome shotgun (WGS) entry which is preliminary data.</text>
</comment>
<name>A0ABX1QPD4_9FLAO</name>
<organism evidence="6 7">
    <name type="scientific">Flavobacterium solisilvae</name>
    <dbReference type="NCBI Taxonomy" id="1852019"/>
    <lineage>
        <taxon>Bacteria</taxon>
        <taxon>Pseudomonadati</taxon>
        <taxon>Bacteroidota</taxon>
        <taxon>Flavobacteriia</taxon>
        <taxon>Flavobacteriales</taxon>
        <taxon>Flavobacteriaceae</taxon>
        <taxon>Flavobacterium</taxon>
    </lineage>
</organism>
<dbReference type="SMART" id="SM00342">
    <property type="entry name" value="HTH_ARAC"/>
    <property type="match status" value="1"/>
</dbReference>
<feature type="signal peptide" evidence="4">
    <location>
        <begin position="1"/>
        <end position="18"/>
    </location>
</feature>
<feature type="coiled-coil region" evidence="2">
    <location>
        <begin position="368"/>
        <end position="395"/>
    </location>
</feature>
<keyword evidence="3" id="KW-0812">Transmembrane</keyword>
<gene>
    <name evidence="6" type="ORF">G6042_01680</name>
</gene>
<evidence type="ECO:0000313" key="6">
    <source>
        <dbReference type="EMBL" id="NMH23974.1"/>
    </source>
</evidence>
<feature type="transmembrane region" description="Helical" evidence="3">
    <location>
        <begin position="349"/>
        <end position="367"/>
    </location>
</feature>
<dbReference type="Proteomes" id="UP000767947">
    <property type="component" value="Unassembled WGS sequence"/>
</dbReference>
<accession>A0ABX1QPD4</accession>
<dbReference type="RefSeq" id="WP_169522527.1">
    <property type="nucleotide sequence ID" value="NZ_JAAMPT010000190.1"/>
</dbReference>
<feature type="chain" id="PRO_5047544287" evidence="4">
    <location>
        <begin position="19"/>
        <end position="528"/>
    </location>
</feature>
<keyword evidence="4" id="KW-0732">Signal</keyword>
<dbReference type="InterPro" id="IPR019734">
    <property type="entry name" value="TPR_rpt"/>
</dbReference>
<feature type="domain" description="HTH araC/xylS-type" evidence="5">
    <location>
        <begin position="420"/>
        <end position="524"/>
    </location>
</feature>
<evidence type="ECO:0000256" key="4">
    <source>
        <dbReference type="SAM" id="SignalP"/>
    </source>
</evidence>
<dbReference type="PROSITE" id="PS01124">
    <property type="entry name" value="HTH_ARAC_FAMILY_2"/>
    <property type="match status" value="1"/>
</dbReference>
<protein>
    <submittedName>
        <fullName evidence="6">Helix-turn-helix domain-containing protein</fullName>
    </submittedName>
</protein>
<dbReference type="EMBL" id="JAAMPT010000190">
    <property type="protein sequence ID" value="NMH23974.1"/>
    <property type="molecule type" value="Genomic_DNA"/>
</dbReference>
<keyword evidence="1" id="KW-0238">DNA-binding</keyword>
<evidence type="ECO:0000313" key="7">
    <source>
        <dbReference type="Proteomes" id="UP000767947"/>
    </source>
</evidence>
<keyword evidence="7" id="KW-1185">Reference proteome</keyword>
<dbReference type="InterPro" id="IPR011990">
    <property type="entry name" value="TPR-like_helical_dom_sf"/>
</dbReference>
<dbReference type="Gene3D" id="1.25.40.10">
    <property type="entry name" value="Tetratricopeptide repeat domain"/>
    <property type="match status" value="2"/>
</dbReference>
<dbReference type="Gene3D" id="1.10.10.60">
    <property type="entry name" value="Homeodomain-like"/>
    <property type="match status" value="2"/>
</dbReference>
<reference evidence="6 7" key="1">
    <citation type="submission" date="2020-02" db="EMBL/GenBank/DDBJ databases">
        <title>Flavobacterium sp. genome.</title>
        <authorList>
            <person name="Jung H.S."/>
            <person name="Baek J.H."/>
            <person name="Jeon C.O."/>
        </authorList>
    </citation>
    <scope>NUCLEOTIDE SEQUENCE [LARGE SCALE GENOMIC DNA]</scope>
    <source>
        <strain evidence="6 7">SE-s27</strain>
    </source>
</reference>
<proteinExistence type="predicted"/>
<dbReference type="Pfam" id="PF12833">
    <property type="entry name" value="HTH_18"/>
    <property type="match status" value="1"/>
</dbReference>
<evidence type="ECO:0000256" key="2">
    <source>
        <dbReference type="SAM" id="Coils"/>
    </source>
</evidence>
<evidence type="ECO:0000256" key="3">
    <source>
        <dbReference type="SAM" id="Phobius"/>
    </source>
</evidence>
<keyword evidence="3" id="KW-0472">Membrane</keyword>
<dbReference type="PANTHER" id="PTHR43280">
    <property type="entry name" value="ARAC-FAMILY TRANSCRIPTIONAL REGULATOR"/>
    <property type="match status" value="1"/>
</dbReference>
<evidence type="ECO:0000259" key="5">
    <source>
        <dbReference type="PROSITE" id="PS01124"/>
    </source>
</evidence>
<sequence>MKKNYLLLFILLSGIAFAQKESVTTTIDRKIDDAFNFINTGNPNKAIPILQKINADSKSINYKLGILKAGYALNLIYYNKADYNKVITLSDEAIKAGKEIKSYVYLSHIHRNKGNAYGELGFIDNSGKEYFQALEYAKKLKDKNEKYYAVALLYDNLGGYYEKIKAPQDSVFAYMAKALKEVEKISDNEANKSMVAAKYSLIAFEYMCFGVEYSKLGKPEIAEDYFKKSLEICESKKFMSLIDEIILLSEMGRFYYSQKRYVEAIKYAERGLLTEKNSGSAKIRRDLFETLSKSYLEINKTKDSKKYLNLFTILNDSISKVEKETVNISSNDIATKQDENHLANIKKISVIYILAAGILVLLVAKYWKKRNIKLKKKYEELIANLELKAKENTEKPVAFKENAKQKSLTIMDETVNVLLEKLSKFEKSHKYTKQDMSLPSLAGQLNTNTKYLSEIIKQHKGKKFSDYINGLRIDYITEQLYINPTYREYKTSYLAECSGFSSREVFTVVFKKETGVSPSYFIENLKSR</sequence>
<evidence type="ECO:0000256" key="1">
    <source>
        <dbReference type="ARBA" id="ARBA00023125"/>
    </source>
</evidence>